<evidence type="ECO:0000313" key="14">
    <source>
        <dbReference type="Proteomes" id="UP001605036"/>
    </source>
</evidence>
<evidence type="ECO:0000256" key="10">
    <source>
        <dbReference type="ARBA" id="ARBA00023239"/>
    </source>
</evidence>
<feature type="binding site" description="axial binding residue" evidence="11">
    <location>
        <position position="456"/>
    </location>
    <ligand>
        <name>heme</name>
        <dbReference type="ChEBI" id="CHEBI:30413"/>
    </ligand>
    <ligandPart>
        <name>Fe</name>
        <dbReference type="ChEBI" id="CHEBI:18248"/>
    </ligandPart>
</feature>
<gene>
    <name evidence="13" type="ORF">R1flu_024018</name>
</gene>
<evidence type="ECO:0008006" key="15">
    <source>
        <dbReference type="Google" id="ProtNLM"/>
    </source>
</evidence>
<dbReference type="Pfam" id="PF00067">
    <property type="entry name" value="p450"/>
    <property type="match status" value="1"/>
</dbReference>
<feature type="region of interest" description="Disordered" evidence="12">
    <location>
        <begin position="1"/>
        <end position="25"/>
    </location>
</feature>
<comment type="cofactor">
    <cofactor evidence="11">
        <name>heme</name>
        <dbReference type="ChEBI" id="CHEBI:30413"/>
    </cofactor>
</comment>
<evidence type="ECO:0000256" key="7">
    <source>
        <dbReference type="ARBA" id="ARBA00023004"/>
    </source>
</evidence>
<dbReference type="CDD" id="cd11071">
    <property type="entry name" value="CYP74"/>
    <property type="match status" value="1"/>
</dbReference>
<name>A0ABD1XWQ1_9MARC</name>
<dbReference type="InterPro" id="IPR002403">
    <property type="entry name" value="Cyt_P450_E_grp-IV"/>
</dbReference>
<comment type="caution">
    <text evidence="13">The sequence shown here is derived from an EMBL/GenBank/DDBJ whole genome shotgun (WGS) entry which is preliminary data.</text>
</comment>
<evidence type="ECO:0000256" key="3">
    <source>
        <dbReference type="ARBA" id="ARBA00022617"/>
    </source>
</evidence>
<keyword evidence="2" id="KW-0444">Lipid biosynthesis</keyword>
<evidence type="ECO:0000256" key="12">
    <source>
        <dbReference type="SAM" id="MobiDB-lite"/>
    </source>
</evidence>
<dbReference type="FunFam" id="1.10.630.10:FF:000024">
    <property type="entry name" value="Allene oxide synthase, chloroplastic"/>
    <property type="match status" value="1"/>
</dbReference>
<evidence type="ECO:0000256" key="9">
    <source>
        <dbReference type="ARBA" id="ARBA00023160"/>
    </source>
</evidence>
<reference evidence="13 14" key="1">
    <citation type="submission" date="2024-09" db="EMBL/GenBank/DDBJ databases">
        <title>Chromosome-scale assembly of Riccia fluitans.</title>
        <authorList>
            <person name="Paukszto L."/>
            <person name="Sawicki J."/>
            <person name="Karawczyk K."/>
            <person name="Piernik-Szablinska J."/>
            <person name="Szczecinska M."/>
            <person name="Mazdziarz M."/>
        </authorList>
    </citation>
    <scope>NUCLEOTIDE SEQUENCE [LARGE SCALE GENOMIC DNA]</scope>
    <source>
        <strain evidence="13">Rf_01</strain>
        <tissue evidence="13">Aerial parts of the thallus</tissue>
    </source>
</reference>
<keyword evidence="4 11" id="KW-0479">Metal-binding</keyword>
<accession>A0ABD1XWQ1</accession>
<comment type="similarity">
    <text evidence="1">Belongs to the cytochrome P450 family.</text>
</comment>
<dbReference type="Proteomes" id="UP001605036">
    <property type="component" value="Unassembled WGS sequence"/>
</dbReference>
<evidence type="ECO:0000313" key="13">
    <source>
        <dbReference type="EMBL" id="KAL2612326.1"/>
    </source>
</evidence>
<keyword evidence="3 11" id="KW-0349">Heme</keyword>
<protein>
    <recommendedName>
        <fullName evidence="15">Allene oxide synthase</fullName>
    </recommendedName>
</protein>
<evidence type="ECO:0000256" key="2">
    <source>
        <dbReference type="ARBA" id="ARBA00022516"/>
    </source>
</evidence>
<dbReference type="PRINTS" id="PR00465">
    <property type="entry name" value="EP450IV"/>
</dbReference>
<dbReference type="GO" id="GO:0016829">
    <property type="term" value="F:lyase activity"/>
    <property type="evidence" value="ECO:0007669"/>
    <property type="project" value="UniProtKB-KW"/>
</dbReference>
<dbReference type="InterPro" id="IPR001128">
    <property type="entry name" value="Cyt_P450"/>
</dbReference>
<dbReference type="AlphaFoldDB" id="A0ABD1XWQ1"/>
<keyword evidence="7 11" id="KW-0408">Iron</keyword>
<evidence type="ECO:0000256" key="4">
    <source>
        <dbReference type="ARBA" id="ARBA00022723"/>
    </source>
</evidence>
<evidence type="ECO:0000256" key="6">
    <source>
        <dbReference type="ARBA" id="ARBA00022832"/>
    </source>
</evidence>
<dbReference type="PANTHER" id="PTHR24286:SF255">
    <property type="entry name" value="ALLENE OXIDE SYNTHASE, CHLOROPLASTIC"/>
    <property type="match status" value="1"/>
</dbReference>
<dbReference type="InterPro" id="IPR036396">
    <property type="entry name" value="Cyt_P450_sf"/>
</dbReference>
<keyword evidence="14" id="KW-1185">Reference proteome</keyword>
<keyword evidence="8" id="KW-0443">Lipid metabolism</keyword>
<dbReference type="PANTHER" id="PTHR24286">
    <property type="entry name" value="CYTOCHROME P450 26"/>
    <property type="match status" value="1"/>
</dbReference>
<evidence type="ECO:0000256" key="8">
    <source>
        <dbReference type="ARBA" id="ARBA00023098"/>
    </source>
</evidence>
<keyword evidence="9" id="KW-0275">Fatty acid biosynthesis</keyword>
<sequence length="496" mass="54967">MGGAQGRPSKAEGDAGPSTTANGLPIREIPGGYGIPVLGAVGDRLAYFWTEGIPNFYENRRKKFNSTVYRMNMIPGPPGFPKNPVVMLLDQKSHKVLLDNDKVEKRDCITGTFVPDLQYFGGYRPTVYLDTSEEKHTLLKGFLFEVLKASRPRIFPEFRKSVSEVFDSWEAGLKKEGKIKFKDELAIATLRFNIKAVLNVDPADPTVEANLGKGVKSTVMTWLAPMFMPIAPAPIPRLLKPVLAPVAELVMHTFPVPFILVKPKYEQVVKFFRANSKEQLDLAETQFGLNRDEALQNLMFATCFNSWGGIQILFPNIIKRLASTSPDFQRELSEEVRKAAGESGGSITPASLSSMPLLQSAVYEVLRMDPPVPSQFGRAREDLIVESHDAAFQVKKGEMLACYLPVIGRDPKVFTSDPQDYNPKRFVGEEGQKLVQYVLWSNGPQTGSPTTTNKQCAGKDFLTTVAQLLVAEVYSRYERVQVNGDNLVALSPPSNA</sequence>
<dbReference type="EMBL" id="JBHFFA010000007">
    <property type="protein sequence ID" value="KAL2612326.1"/>
    <property type="molecule type" value="Genomic_DNA"/>
</dbReference>
<keyword evidence="10" id="KW-0456">Lyase</keyword>
<dbReference type="GO" id="GO:0046872">
    <property type="term" value="F:metal ion binding"/>
    <property type="evidence" value="ECO:0007669"/>
    <property type="project" value="UniProtKB-KW"/>
</dbReference>
<dbReference type="Gene3D" id="1.10.630.10">
    <property type="entry name" value="Cytochrome P450"/>
    <property type="match status" value="1"/>
</dbReference>
<dbReference type="GO" id="GO:0031408">
    <property type="term" value="P:oxylipin biosynthetic process"/>
    <property type="evidence" value="ECO:0007669"/>
    <property type="project" value="UniProtKB-KW"/>
</dbReference>
<evidence type="ECO:0000256" key="1">
    <source>
        <dbReference type="ARBA" id="ARBA00010617"/>
    </source>
</evidence>
<dbReference type="SUPFAM" id="SSF48264">
    <property type="entry name" value="Cytochrome P450"/>
    <property type="match status" value="1"/>
</dbReference>
<dbReference type="GO" id="GO:0006633">
    <property type="term" value="P:fatty acid biosynthetic process"/>
    <property type="evidence" value="ECO:0007669"/>
    <property type="project" value="UniProtKB-KW"/>
</dbReference>
<evidence type="ECO:0000256" key="11">
    <source>
        <dbReference type="PIRSR" id="PIRSR602403-1"/>
    </source>
</evidence>
<keyword evidence="5" id="KW-0925">Oxylipin biosynthesis</keyword>
<organism evidence="13 14">
    <name type="scientific">Riccia fluitans</name>
    <dbReference type="NCBI Taxonomy" id="41844"/>
    <lineage>
        <taxon>Eukaryota</taxon>
        <taxon>Viridiplantae</taxon>
        <taxon>Streptophyta</taxon>
        <taxon>Embryophyta</taxon>
        <taxon>Marchantiophyta</taxon>
        <taxon>Marchantiopsida</taxon>
        <taxon>Marchantiidae</taxon>
        <taxon>Marchantiales</taxon>
        <taxon>Ricciaceae</taxon>
        <taxon>Riccia</taxon>
    </lineage>
</organism>
<keyword evidence="6" id="KW-0276">Fatty acid metabolism</keyword>
<proteinExistence type="inferred from homology"/>
<evidence type="ECO:0000256" key="5">
    <source>
        <dbReference type="ARBA" id="ARBA00022767"/>
    </source>
</evidence>